<proteinExistence type="predicted"/>
<keyword evidence="1" id="KW-0645">Protease</keyword>
<evidence type="ECO:0000313" key="6">
    <source>
        <dbReference type="EMBL" id="NGP77677.1"/>
    </source>
</evidence>
<keyword evidence="3 6" id="KW-0378">Hydrolase</keyword>
<dbReference type="InterPro" id="IPR011650">
    <property type="entry name" value="Peptidase_M20_dimer"/>
</dbReference>
<accession>A0A6M1T4I1</accession>
<dbReference type="Gene3D" id="3.40.630.10">
    <property type="entry name" value="Zn peptidases"/>
    <property type="match status" value="1"/>
</dbReference>
<dbReference type="Gene3D" id="3.30.70.360">
    <property type="match status" value="1"/>
</dbReference>
<feature type="domain" description="Peptidase M20 dimerisation" evidence="5">
    <location>
        <begin position="246"/>
        <end position="400"/>
    </location>
</feature>
<name>A0A6M1T4I1_9BACT</name>
<dbReference type="GO" id="GO:0008233">
    <property type="term" value="F:peptidase activity"/>
    <property type="evidence" value="ECO:0007669"/>
    <property type="project" value="UniProtKB-KW"/>
</dbReference>
<dbReference type="Proteomes" id="UP000473278">
    <property type="component" value="Unassembled WGS sequence"/>
</dbReference>
<feature type="signal peptide" evidence="4">
    <location>
        <begin position="1"/>
        <end position="27"/>
    </location>
</feature>
<comment type="caution">
    <text evidence="6">The sequence shown here is derived from an EMBL/GenBank/DDBJ whole genome shotgun (WGS) entry which is preliminary data.</text>
</comment>
<protein>
    <submittedName>
        <fullName evidence="6">M20/M25/M40 family metallo-hydrolase</fullName>
    </submittedName>
</protein>
<evidence type="ECO:0000256" key="2">
    <source>
        <dbReference type="ARBA" id="ARBA00022723"/>
    </source>
</evidence>
<evidence type="ECO:0000259" key="5">
    <source>
        <dbReference type="Pfam" id="PF07687"/>
    </source>
</evidence>
<evidence type="ECO:0000256" key="4">
    <source>
        <dbReference type="SAM" id="SignalP"/>
    </source>
</evidence>
<evidence type="ECO:0000256" key="1">
    <source>
        <dbReference type="ARBA" id="ARBA00022670"/>
    </source>
</evidence>
<dbReference type="InterPro" id="IPR051458">
    <property type="entry name" value="Cyt/Met_Dipeptidase"/>
</dbReference>
<evidence type="ECO:0000256" key="3">
    <source>
        <dbReference type="ARBA" id="ARBA00022801"/>
    </source>
</evidence>
<dbReference type="GO" id="GO:0046872">
    <property type="term" value="F:metal ion binding"/>
    <property type="evidence" value="ECO:0007669"/>
    <property type="project" value="UniProtKB-KW"/>
</dbReference>
<sequence>MVTRIQNLLLAPILIVVLVLSSTGAFAQTSTVEKVREYRIQHEYDILNEYLTFLKIPNVASDLPNIKRNANYLVKEFEKRGARMELLTLPDKPDVPPVVYGELKTPGAERTLIIYVHYDGQPADPKNWTHNPWEPTIYSGSMQEGGKPVSLSESNEEVNPDWRIYGRSASDDKAPFPAILHTLDALKQSSIALTSNLKFFFEGEEEAGSPHVRQILEHYKDKFQGDLWLFFDGPKHQSGRPQVVFGVRGVTGMEVTVYGPSRPLHSGHYGGWSPVPGQMLAELLSTMKKESGEILIEGFNENTAPITEADQRAFETLPNYDRQIREDLGLNWTEMEGRSLIESYMFPTLTIRGLESGNTGELARNVIPTKAVASLGIRLAKGNDPERMKDRVEAHIASQGYHIVRQEPNMETRLNNRKVAKITRGGGYPAVRTPIDNPMAQQVVGAIKKATEEEIILYPTFGGSLPLFHFEEVMQTPIVIVPIANHDNNQHAPDENIRIGNIWYGMDIYAEIFTMD</sequence>
<keyword evidence="2" id="KW-0479">Metal-binding</keyword>
<dbReference type="GO" id="GO:0006508">
    <property type="term" value="P:proteolysis"/>
    <property type="evidence" value="ECO:0007669"/>
    <property type="project" value="UniProtKB-KW"/>
</dbReference>
<dbReference type="SUPFAM" id="SSF53187">
    <property type="entry name" value="Zn-dependent exopeptidases"/>
    <property type="match status" value="1"/>
</dbReference>
<evidence type="ECO:0000313" key="7">
    <source>
        <dbReference type="Proteomes" id="UP000473278"/>
    </source>
</evidence>
<dbReference type="Pfam" id="PF07687">
    <property type="entry name" value="M20_dimer"/>
    <property type="match status" value="1"/>
</dbReference>
<dbReference type="InterPro" id="IPR002933">
    <property type="entry name" value="Peptidase_M20"/>
</dbReference>
<dbReference type="AlphaFoldDB" id="A0A6M1T4I1"/>
<feature type="chain" id="PRO_5027076168" evidence="4">
    <location>
        <begin position="28"/>
        <end position="516"/>
    </location>
</feature>
<keyword evidence="7" id="KW-1185">Reference proteome</keyword>
<dbReference type="Pfam" id="PF01546">
    <property type="entry name" value="Peptidase_M20"/>
    <property type="match status" value="1"/>
</dbReference>
<dbReference type="PANTHER" id="PTHR43270:SF8">
    <property type="entry name" value="DI- AND TRIPEPTIDASE DUG2-RELATED"/>
    <property type="match status" value="1"/>
</dbReference>
<gene>
    <name evidence="6" type="ORF">G3570_13600</name>
</gene>
<dbReference type="RefSeq" id="WP_165143282.1">
    <property type="nucleotide sequence ID" value="NZ_JAALLT010000004.1"/>
</dbReference>
<dbReference type="PANTHER" id="PTHR43270">
    <property type="entry name" value="BETA-ALA-HIS DIPEPTIDASE"/>
    <property type="match status" value="1"/>
</dbReference>
<keyword evidence="4" id="KW-0732">Signal</keyword>
<organism evidence="6 7">
    <name type="scientific">Halalkalibaculum roseum</name>
    <dbReference type="NCBI Taxonomy" id="2709311"/>
    <lineage>
        <taxon>Bacteria</taxon>
        <taxon>Pseudomonadati</taxon>
        <taxon>Balneolota</taxon>
        <taxon>Balneolia</taxon>
        <taxon>Balneolales</taxon>
        <taxon>Balneolaceae</taxon>
        <taxon>Halalkalibaculum</taxon>
    </lineage>
</organism>
<dbReference type="EMBL" id="JAALLT010000004">
    <property type="protein sequence ID" value="NGP77677.1"/>
    <property type="molecule type" value="Genomic_DNA"/>
</dbReference>
<reference evidence="6 7" key="1">
    <citation type="submission" date="2020-02" db="EMBL/GenBank/DDBJ databases">
        <title>Balneolaceae bacterium YR4-1, complete genome.</title>
        <authorList>
            <person name="Li Y."/>
            <person name="Wu S."/>
        </authorList>
    </citation>
    <scope>NUCLEOTIDE SEQUENCE [LARGE SCALE GENOMIC DNA]</scope>
    <source>
        <strain evidence="6 7">YR4-1</strain>
    </source>
</reference>